<protein>
    <submittedName>
        <fullName evidence="8">Integrase</fullName>
    </submittedName>
</protein>
<organism evidence="8 9">
    <name type="scientific">Planktomarina temperata RCA23</name>
    <dbReference type="NCBI Taxonomy" id="666509"/>
    <lineage>
        <taxon>Bacteria</taxon>
        <taxon>Pseudomonadati</taxon>
        <taxon>Pseudomonadota</taxon>
        <taxon>Alphaproteobacteria</taxon>
        <taxon>Rhodobacterales</taxon>
        <taxon>Paracoccaceae</taxon>
        <taxon>Planktomarina</taxon>
    </lineage>
</organism>
<keyword evidence="3 5" id="KW-0238">DNA-binding</keyword>
<dbReference type="SUPFAM" id="SSF56349">
    <property type="entry name" value="DNA breaking-rejoining enzymes"/>
    <property type="match status" value="1"/>
</dbReference>
<dbReference type="AlphaFoldDB" id="A0AAN0VIA5"/>
<evidence type="ECO:0000259" key="7">
    <source>
        <dbReference type="PROSITE" id="PS51900"/>
    </source>
</evidence>
<proteinExistence type="inferred from homology"/>
<evidence type="ECO:0000313" key="8">
    <source>
        <dbReference type="EMBL" id="AII86965.1"/>
    </source>
</evidence>
<dbReference type="Pfam" id="PF20172">
    <property type="entry name" value="DUF6538"/>
    <property type="match status" value="1"/>
</dbReference>
<dbReference type="Gene3D" id="1.10.443.10">
    <property type="entry name" value="Intergrase catalytic core"/>
    <property type="match status" value="1"/>
</dbReference>
<dbReference type="InterPro" id="IPR050090">
    <property type="entry name" value="Tyrosine_recombinase_XerCD"/>
</dbReference>
<dbReference type="GO" id="GO:0003677">
    <property type="term" value="F:DNA binding"/>
    <property type="evidence" value="ECO:0007669"/>
    <property type="project" value="UniProtKB-UniRule"/>
</dbReference>
<dbReference type="KEGG" id="ptp:RCA23_c14230"/>
<evidence type="ECO:0000313" key="9">
    <source>
        <dbReference type="Proteomes" id="UP000028680"/>
    </source>
</evidence>
<sequence length="430" mass="48631">MTLRSTMPKFLLKQRQGWYAVLEIPKALRKHFGKVRFKQSLETDSLSIANSRVLPVIAEWKRQVAIAKGLEIGSNDELLTTLALVRQDTQRHRSKGVPDYEIRMAQEEVALSEYLGDKNEGDGPTTLYDAISVAHGNEVLLREHVDEFFALRDVAPKTADMQRRDLMLFVKQFPYASDATRVKVRDWVNVTLGTEQGLSLATRRRMISPVSVYWDYLANNKGLTLPSPFVKIFPPKQKKRTKATIQAQRKSFRVQDYQKLLVACEDDTLRDLITLGAYSGCRIEELCSLKLGNVYSDKIDIVDAKTEAGWRTIPIHPHITQTVARLVDTSTDGYLLSGLTFNQYGDRSNAIGKRFGRLKSSLGYGKDYVFHSLRKGFATQLENATIRVTVVARLMGHEIEGQTFGNYSDGLALKGLREAINHLDWSSSDR</sequence>
<dbReference type="InterPro" id="IPR011010">
    <property type="entry name" value="DNA_brk_join_enz"/>
</dbReference>
<evidence type="ECO:0000256" key="2">
    <source>
        <dbReference type="ARBA" id="ARBA00022908"/>
    </source>
</evidence>
<evidence type="ECO:0000256" key="5">
    <source>
        <dbReference type="PROSITE-ProRule" id="PRU01248"/>
    </source>
</evidence>
<dbReference type="Proteomes" id="UP000028680">
    <property type="component" value="Chromosome"/>
</dbReference>
<reference evidence="8 9" key="1">
    <citation type="journal article" date="2014" name="ISME J.">
        <title>Adaptation of an abundant Roseobacter RCA organism to pelagic systems revealed by genomic and transcriptomic analyses.</title>
        <authorList>
            <person name="Voget S."/>
            <person name="Wemheuer B."/>
            <person name="Brinkhoff T."/>
            <person name="Vollmers J."/>
            <person name="Dietrich S."/>
            <person name="Giebel H.A."/>
            <person name="Beardsley C."/>
            <person name="Sardemann C."/>
            <person name="Bakenhus I."/>
            <person name="Billerbeck S."/>
            <person name="Daniel R."/>
            <person name="Simon M."/>
        </authorList>
    </citation>
    <scope>NUCLEOTIDE SEQUENCE [LARGE SCALE GENOMIC DNA]</scope>
    <source>
        <strain evidence="8 9">RCA23</strain>
    </source>
</reference>
<dbReference type="PANTHER" id="PTHR30349">
    <property type="entry name" value="PHAGE INTEGRASE-RELATED"/>
    <property type="match status" value="1"/>
</dbReference>
<dbReference type="Pfam" id="PF00589">
    <property type="entry name" value="Phage_integrase"/>
    <property type="match status" value="1"/>
</dbReference>
<feature type="domain" description="Tyr recombinase" evidence="6">
    <location>
        <begin position="247"/>
        <end position="421"/>
    </location>
</feature>
<name>A0AAN0VIA5_9RHOB</name>
<accession>A0AAN0VIA5</accession>
<dbReference type="PROSITE" id="PS51898">
    <property type="entry name" value="TYR_RECOMBINASE"/>
    <property type="match status" value="1"/>
</dbReference>
<evidence type="ECO:0000256" key="3">
    <source>
        <dbReference type="ARBA" id="ARBA00023125"/>
    </source>
</evidence>
<dbReference type="InterPro" id="IPR013762">
    <property type="entry name" value="Integrase-like_cat_sf"/>
</dbReference>
<evidence type="ECO:0000259" key="6">
    <source>
        <dbReference type="PROSITE" id="PS51898"/>
    </source>
</evidence>
<dbReference type="PROSITE" id="PS51900">
    <property type="entry name" value="CB"/>
    <property type="match status" value="1"/>
</dbReference>
<feature type="domain" description="Core-binding (CB)" evidence="7">
    <location>
        <begin position="139"/>
        <end position="218"/>
    </location>
</feature>
<dbReference type="InterPro" id="IPR044068">
    <property type="entry name" value="CB"/>
</dbReference>
<dbReference type="GO" id="GO:0006310">
    <property type="term" value="P:DNA recombination"/>
    <property type="evidence" value="ECO:0007669"/>
    <property type="project" value="UniProtKB-KW"/>
</dbReference>
<evidence type="ECO:0000256" key="4">
    <source>
        <dbReference type="ARBA" id="ARBA00023172"/>
    </source>
</evidence>
<dbReference type="EMBL" id="CP003984">
    <property type="protein sequence ID" value="AII86965.1"/>
    <property type="molecule type" value="Genomic_DNA"/>
</dbReference>
<keyword evidence="2" id="KW-0229">DNA integration</keyword>
<gene>
    <name evidence="8" type="ORF">RCA23_c14230</name>
</gene>
<keyword evidence="9" id="KW-1185">Reference proteome</keyword>
<dbReference type="InterPro" id="IPR002104">
    <property type="entry name" value="Integrase_catalytic"/>
</dbReference>
<keyword evidence="4" id="KW-0233">DNA recombination</keyword>
<evidence type="ECO:0000256" key="1">
    <source>
        <dbReference type="ARBA" id="ARBA00008857"/>
    </source>
</evidence>
<dbReference type="PANTHER" id="PTHR30349:SF41">
    <property type="entry name" value="INTEGRASE_RECOMBINASE PROTEIN MJ0367-RELATED"/>
    <property type="match status" value="1"/>
</dbReference>
<comment type="similarity">
    <text evidence="1">Belongs to the 'phage' integrase family.</text>
</comment>
<dbReference type="InterPro" id="IPR046668">
    <property type="entry name" value="DUF6538"/>
</dbReference>
<dbReference type="GO" id="GO:0015074">
    <property type="term" value="P:DNA integration"/>
    <property type="evidence" value="ECO:0007669"/>
    <property type="project" value="UniProtKB-KW"/>
</dbReference>